<keyword evidence="2" id="KW-0378">Hydrolase</keyword>
<dbReference type="SUPFAM" id="SSF53474">
    <property type="entry name" value="alpha/beta-Hydrolases"/>
    <property type="match status" value="1"/>
</dbReference>
<comment type="caution">
    <text evidence="2">The sequence shown here is derived from an EMBL/GenBank/DDBJ whole genome shotgun (WGS) entry which is preliminary data.</text>
</comment>
<dbReference type="Gene3D" id="3.40.50.1820">
    <property type="entry name" value="alpha/beta hydrolase"/>
    <property type="match status" value="1"/>
</dbReference>
<accession>A0A9P7YDD3</accession>
<dbReference type="AlphaFoldDB" id="A0A9P7YDD3"/>
<proteinExistence type="predicted"/>
<protein>
    <submittedName>
        <fullName evidence="2">Dienelactone hydrolase</fullName>
    </submittedName>
</protein>
<dbReference type="Pfam" id="PF01738">
    <property type="entry name" value="DLH"/>
    <property type="match status" value="1"/>
</dbReference>
<dbReference type="PANTHER" id="PTHR17630">
    <property type="entry name" value="DIENELACTONE HYDROLASE"/>
    <property type="match status" value="1"/>
</dbReference>
<dbReference type="OrthoDB" id="17560at2759"/>
<feature type="domain" description="Dienelactone hydrolase" evidence="1">
    <location>
        <begin position="30"/>
        <end position="272"/>
    </location>
</feature>
<gene>
    <name evidence="2" type="ORF">BJ875DRAFT_430343</name>
</gene>
<dbReference type="InterPro" id="IPR029058">
    <property type="entry name" value="AB_hydrolase_fold"/>
</dbReference>
<reference evidence="2" key="1">
    <citation type="journal article" date="2021" name="IMA Fungus">
        <title>Genomic characterization of three marine fungi, including Emericellopsis atlantica sp. nov. with signatures of a generalist lifestyle and marine biomass degradation.</title>
        <authorList>
            <person name="Hagestad O.C."/>
            <person name="Hou L."/>
            <person name="Andersen J.H."/>
            <person name="Hansen E.H."/>
            <person name="Altermark B."/>
            <person name="Li C."/>
            <person name="Kuhnert E."/>
            <person name="Cox R.J."/>
            <person name="Crous P.W."/>
            <person name="Spatafora J.W."/>
            <person name="Lail K."/>
            <person name="Amirebrahimi M."/>
            <person name="Lipzen A."/>
            <person name="Pangilinan J."/>
            <person name="Andreopoulos W."/>
            <person name="Hayes R.D."/>
            <person name="Ng V."/>
            <person name="Grigoriev I.V."/>
            <person name="Jackson S.A."/>
            <person name="Sutton T.D.S."/>
            <person name="Dobson A.D.W."/>
            <person name="Rama T."/>
        </authorList>
    </citation>
    <scope>NUCLEOTIDE SEQUENCE</scope>
    <source>
        <strain evidence="2">TRa018bII</strain>
    </source>
</reference>
<keyword evidence="3" id="KW-1185">Reference proteome</keyword>
<evidence type="ECO:0000313" key="2">
    <source>
        <dbReference type="EMBL" id="KAG9231137.1"/>
    </source>
</evidence>
<dbReference type="EMBL" id="MU251622">
    <property type="protein sequence ID" value="KAG9231137.1"/>
    <property type="molecule type" value="Genomic_DNA"/>
</dbReference>
<evidence type="ECO:0000313" key="3">
    <source>
        <dbReference type="Proteomes" id="UP000824998"/>
    </source>
</evidence>
<evidence type="ECO:0000259" key="1">
    <source>
        <dbReference type="Pfam" id="PF01738"/>
    </source>
</evidence>
<dbReference type="InterPro" id="IPR002925">
    <property type="entry name" value="Dienelactn_hydro"/>
</dbReference>
<dbReference type="PANTHER" id="PTHR17630:SF105">
    <property type="entry name" value="DIENELACTONE HYDROLASE FAMILY PROTEIN (AFU_ORTHOLOGUE AFUA_4G08790)"/>
    <property type="match status" value="1"/>
</dbReference>
<dbReference type="GO" id="GO:0016787">
    <property type="term" value="F:hydrolase activity"/>
    <property type="evidence" value="ECO:0007669"/>
    <property type="project" value="UniProtKB-KW"/>
</dbReference>
<sequence>MSGITCPDCLTGSVKTTTPTGTVEKVHGVPTYVAKPECEPKAIIVIITDIFGWGLSNSRLLADSYAKEGGFLTYVPDMMNGHIPNASAMHAMESLLAPSQSFFTTLFYKPIWLIRVIIAAIPFLLYNGEKVVKPKVFNFHQALKNDPATSKLSLGTAGFCWGGKYAILLSQQEGLIDAAFTAHPSKMKFPDDWEEVKVPLSVAIGDVDMGIKVDMVKDIKKLLEEERKEGRHKLIIYPGAKHGFAVRANPKDECQTRSAQEAKAQALAWFGKWLV</sequence>
<organism evidence="2 3">
    <name type="scientific">Amylocarpus encephaloides</name>
    <dbReference type="NCBI Taxonomy" id="45428"/>
    <lineage>
        <taxon>Eukaryota</taxon>
        <taxon>Fungi</taxon>
        <taxon>Dikarya</taxon>
        <taxon>Ascomycota</taxon>
        <taxon>Pezizomycotina</taxon>
        <taxon>Leotiomycetes</taxon>
        <taxon>Helotiales</taxon>
        <taxon>Helotiales incertae sedis</taxon>
        <taxon>Amylocarpus</taxon>
    </lineage>
</organism>
<name>A0A9P7YDD3_9HELO</name>
<dbReference type="Proteomes" id="UP000824998">
    <property type="component" value="Unassembled WGS sequence"/>
</dbReference>